<evidence type="ECO:0000256" key="10">
    <source>
        <dbReference type="RuleBase" id="RU004279"/>
    </source>
</evidence>
<proteinExistence type="inferred from homology"/>
<feature type="region of interest" description="Disordered" evidence="11">
    <location>
        <begin position="80"/>
        <end position="104"/>
    </location>
</feature>
<dbReference type="GeneID" id="27073729"/>
<keyword evidence="9" id="KW-0862">Zinc</keyword>
<keyword evidence="13" id="KW-0150">Chloroplast</keyword>
<dbReference type="HAMAP" id="MF_01323">
    <property type="entry name" value="RNApol_bact_RpoC1"/>
    <property type="match status" value="1"/>
</dbReference>
<evidence type="ECO:0000256" key="5">
    <source>
        <dbReference type="ARBA" id="ARBA00022679"/>
    </source>
</evidence>
<geneLocation type="chloroplast" evidence="13"/>
<comment type="subunit">
    <text evidence="9">In plastids the minimal PEP RNA polymerase catalytic core is composed of four subunits: alpha, beta, beta', and beta''. When a (nuclear-encoded) sigma factor is associated with the core the holoenzyme is formed, which can initiate transcription.</text>
</comment>
<evidence type="ECO:0000256" key="6">
    <source>
        <dbReference type="ARBA" id="ARBA00022695"/>
    </source>
</evidence>
<dbReference type="EMBL" id="KT199253">
    <property type="protein sequence ID" value="AMO01218.1"/>
    <property type="molecule type" value="Genomic_DNA"/>
</dbReference>
<dbReference type="Pfam" id="PF04997">
    <property type="entry name" value="RNA_pol_Rpb1_1"/>
    <property type="match status" value="2"/>
</dbReference>
<feature type="binding site" evidence="9">
    <location>
        <position position="182"/>
    </location>
    <ligand>
        <name>Zn(2+)</name>
        <dbReference type="ChEBI" id="CHEBI:29105"/>
    </ligand>
</feature>
<evidence type="ECO:0000256" key="7">
    <source>
        <dbReference type="ARBA" id="ARBA00023163"/>
    </source>
</evidence>
<comment type="cofactor">
    <cofactor evidence="9">
        <name>Zn(2+)</name>
        <dbReference type="ChEBI" id="CHEBI:29105"/>
    </cofactor>
    <text evidence="9">Binds 1 Zn(2+) ion per subunit.</text>
</comment>
<dbReference type="Pfam" id="PF00623">
    <property type="entry name" value="RNA_pol_Rpb1_2"/>
    <property type="match status" value="1"/>
</dbReference>
<dbReference type="InterPro" id="IPR045867">
    <property type="entry name" value="DNA-dir_RpoC_beta_prime"/>
</dbReference>
<keyword evidence="3 9" id="KW-0240">DNA-directed RNA polymerase</keyword>
<dbReference type="GO" id="GO:0006351">
    <property type="term" value="P:DNA-templated transcription"/>
    <property type="evidence" value="ECO:0007669"/>
    <property type="project" value="UniProtKB-UniRule"/>
</dbReference>
<protein>
    <recommendedName>
        <fullName evidence="9">DNA-directed RNA polymerase subunit beta'</fullName>
        <ecNumber evidence="9">2.7.7.6</ecNumber>
    </recommendedName>
    <alternativeName>
        <fullName evidence="9">PEP</fullName>
    </alternativeName>
    <alternativeName>
        <fullName evidence="9">Plastid-encoded RNA polymerase subunit beta'</fullName>
        <shortName evidence="9">RNA polymerase subunit beta'</shortName>
    </alternativeName>
</protein>
<evidence type="ECO:0000313" key="13">
    <source>
        <dbReference type="EMBL" id="AMO01218.1"/>
    </source>
</evidence>
<feature type="binding site" evidence="9">
    <location>
        <position position="1641"/>
    </location>
    <ligand>
        <name>Mg(2+)</name>
        <dbReference type="ChEBI" id="CHEBI:18420"/>
    </ligand>
</feature>
<comment type="catalytic activity">
    <reaction evidence="8 9 10">
        <text>RNA(n) + a ribonucleoside 5'-triphosphate = RNA(n+1) + diphosphate</text>
        <dbReference type="Rhea" id="RHEA:21248"/>
        <dbReference type="Rhea" id="RHEA-COMP:14527"/>
        <dbReference type="Rhea" id="RHEA-COMP:17342"/>
        <dbReference type="ChEBI" id="CHEBI:33019"/>
        <dbReference type="ChEBI" id="CHEBI:61557"/>
        <dbReference type="ChEBI" id="CHEBI:140395"/>
        <dbReference type="EC" id="2.7.7.6"/>
    </reaction>
</comment>
<feature type="domain" description="RNA polymerase N-terminal" evidence="12">
    <location>
        <begin position="1410"/>
        <end position="1691"/>
    </location>
</feature>
<dbReference type="GO" id="GO:0000287">
    <property type="term" value="F:magnesium ion binding"/>
    <property type="evidence" value="ECO:0007669"/>
    <property type="project" value="UniProtKB-UniRule"/>
</dbReference>
<dbReference type="GO" id="GO:0003677">
    <property type="term" value="F:DNA binding"/>
    <property type="evidence" value="ECO:0007669"/>
    <property type="project" value="UniProtKB-UniRule"/>
</dbReference>
<evidence type="ECO:0000256" key="1">
    <source>
        <dbReference type="ARBA" id="ARBA00004026"/>
    </source>
</evidence>
<dbReference type="RefSeq" id="YP_009238340.1">
    <property type="nucleotide sequence ID" value="NC_029674.1"/>
</dbReference>
<dbReference type="InterPro" id="IPR034678">
    <property type="entry name" value="RNApol_RpoC1"/>
</dbReference>
<dbReference type="InterPro" id="IPR042102">
    <property type="entry name" value="RNA_pol_Rpb1_3_sf"/>
</dbReference>
<keyword evidence="5 9" id="KW-0808">Transferase</keyword>
<evidence type="ECO:0000259" key="12">
    <source>
        <dbReference type="SMART" id="SM00663"/>
    </source>
</evidence>
<dbReference type="GO" id="GO:0009507">
    <property type="term" value="C:chloroplast"/>
    <property type="evidence" value="ECO:0007669"/>
    <property type="project" value="UniProtKB-SubCell"/>
</dbReference>
<comment type="cofactor">
    <cofactor evidence="9">
        <name>Mg(2+)</name>
        <dbReference type="ChEBI" id="CHEBI:18420"/>
    </cofactor>
    <text evidence="9">Binds 1 Mg(2+) ion per subunit.</text>
</comment>
<comment type="function">
    <text evidence="1 9 10">DNA-dependent RNA polymerase catalyzes the transcription of DNA into RNA using the four ribonucleoside triphosphates as substrates.</text>
</comment>
<sequence length="1844" mass="214879">MNENRIKKNENFLSDENEVYDASNQTQFSSHAVSFESRLFRSKDILKNQSQKNRPKSQNIKLYSSPFISRINLLQKKQNSEIMDEKQHKHSVSKENRTKNSQIDSEKQNLYASYSKFHELKLISIGLASAEMIRRWAEKTLPNGKILGQVNTANTLHHKTFKPQKGGLFCERIFGPLKDFECACGQTQRPNDDEYKKLLYRQYDSNLPLNQVSPYSFVSKNAFFEATTQGPKTNVRPQTARKFCPNCDVEYTWSIIRRYQMGYIQLVSPVSHLWYLKANPSYLSLLLDMKRRNLENVIYCSETMTLENTWKSTQNFGMSLGTECSPTVLFSTWKQLVAEERAYRESKLDKKMMWDTTEALKRAYKDFNREGEKKGKSLAQSETMDFFDDNNSQKTDEINRVVKKKTVDWASNKKRYTYITKKMNLRKRFFLKTQRFSISMKLEKTEINTEKQQTADETWRNIEWVSNAFERITNPFDSKNTSLSRSAKNQLKTTPRLNLFGFENQRKRLLTHTPDSFDSNINAIHLSNINFLKQKVRPIEKIIKSVENQNKDVFDNDKNNYSLKTLYLFDSTLNKIATPSESNFDKKNFHLILQSIWKKFYKVVYRSAQLKSSTILYKTKIEACTKTKNKKRNCFNDDLIFLRRIESPRRNSEYHSFSSRDFVSKSDSNGLAIQSIIRSRKKVDFLKNRLHTAVYKIDLPAKNQMAHIKRAIKFYIDSKTTNISEISLWSLLSFFNNIELTDLKWITDKKNVSLINLIVNLDKPSAFFRVYEQNLSNVENHEKNTPDSKKYEFHLDYASNRKNSIASSKQNRKKEFLAHALDSSNRKNSTSLKTLIYLIKSSFRLHLIYCVQNRERKLVENQKDTFSFMSSMSNEWFKNTKLLIHFLVDKLTGFLVKYRLQKKFSVEFVIYNELEFMNENVIHIPKIYCLPKAALSNNYLTNSEPRSGSMMSLKIKKINRLHFEKCIFQTHPIQRINSLNTKEIVSPFDPLVTKKITARLNEASKTELSTSSLFSKLLTFLKQNILLAHLNEVFLTNDANKKKGSILLNINAFNEMQKIFMSQQQVIMKKIASPSDSSIFIDDQITHQSHIKNKIITSPSGDSPISRDHSFNTNGLAIFLLHYCGLMRLMNLSSKEWIVSPYDANSFQIYDLKQKYPEKLETKKKLSGGVKNKEIFYTYGPLSSNIWNQTKHKNLLSSLYSVSSPLSEHKKSNMNFSSRVAGSNQSDKKNMRRASKITHRYNLVKKEFAYVVENQNRNALDSKNHIIFNNVYCLSHRYCWNLERNWQYFYYYNSSQGDFDDSIIPRYKCRIVGGTTSNDINLDNTIAGAGIIQKLLSELNPKELRKMDKQNRILLYELNKKISKLKNLAKKGLAEKIEKKQLKQWCEKRDQLIRRTKLVRKLFRKNSNPDSMILTALPVLPPDLRPILKMQDQIAASDLNRLYQRVIYRNDRLRKFLKDPAISNSFEMKYAQRLLQEAVDNLIQNGKGGVAPEKDSRGRALKSLSEILKGKQGRFRQYLLGKRVDYSGRSVIVVGPRLKLHECGLPKEMARELFLPFLIKRILHYKLARTVIGAKTIIKTNEILTDQLLREILQSHPILLNRAPTLHRLGIQAFQPLLIEGRAILLHPLVCPAFNADFDGDQMAVHVPLTVEARSEAWKLMFSRNNLISPATGEPIMLPSQDMVLGCYYLTTEISQKMRDQWLEICSSRQNQAQTALAFANQRDSELNAFANQRLANRNSEKMPLFSQSMLAFCFSNFDQVMIAYQQKQIDVHTSIWVVWNNSLEVANEISQPLEIRLNLQGYWQEIRFKSFCRFDCTGFKLNRLIRTTAGRVLLNKIFYSCIK</sequence>
<organism evidence="13">
    <name type="scientific">Bracteacoccus minor</name>
    <dbReference type="NCBI Taxonomy" id="50037"/>
    <lineage>
        <taxon>Eukaryota</taxon>
        <taxon>Viridiplantae</taxon>
        <taxon>Chlorophyta</taxon>
        <taxon>core chlorophytes</taxon>
        <taxon>Chlorophyceae</taxon>
        <taxon>CS clade</taxon>
        <taxon>Sphaeropleales</taxon>
        <taxon>Bracteacoccaceae</taxon>
        <taxon>Bracteacoccus</taxon>
    </lineage>
</organism>
<dbReference type="GO" id="GO:0008270">
    <property type="term" value="F:zinc ion binding"/>
    <property type="evidence" value="ECO:0007669"/>
    <property type="project" value="UniProtKB-UniRule"/>
</dbReference>
<comment type="subcellular location">
    <subcellularLocation>
        <location evidence="9">Plastid</location>
        <location evidence="9">Chloroplast</location>
    </subcellularLocation>
</comment>
<feature type="binding site" evidence="9">
    <location>
        <position position="247"/>
    </location>
    <ligand>
        <name>Zn(2+)</name>
        <dbReference type="ChEBI" id="CHEBI:29105"/>
    </ligand>
</feature>
<dbReference type="PANTHER" id="PTHR19376:SF54">
    <property type="entry name" value="DNA-DIRECTED RNA POLYMERASE SUBUNIT BETA"/>
    <property type="match status" value="1"/>
</dbReference>
<dbReference type="SMART" id="SM00663">
    <property type="entry name" value="RPOLA_N"/>
    <property type="match status" value="1"/>
</dbReference>
<evidence type="ECO:0000256" key="9">
    <source>
        <dbReference type="HAMAP-Rule" id="MF_01323"/>
    </source>
</evidence>
<keyword evidence="4 13" id="KW-0934">Plastid</keyword>
<keyword evidence="7 9" id="KW-0804">Transcription</keyword>
<dbReference type="Gene3D" id="1.10.274.100">
    <property type="entry name" value="RNA polymerase Rpb1, domain 3"/>
    <property type="match status" value="1"/>
</dbReference>
<keyword evidence="9" id="KW-0479">Metal-binding</keyword>
<gene>
    <name evidence="9 13" type="primary">rpoC1</name>
    <name evidence="13" type="ORF">VU21_93</name>
</gene>
<comment type="similarity">
    <text evidence="2 9">Belongs to the RNA polymerase beta' chain family. RpoC1 subfamily.</text>
</comment>
<dbReference type="InterPro" id="IPR007066">
    <property type="entry name" value="RNA_pol_Rpb1_3"/>
</dbReference>
<dbReference type="Gene3D" id="2.40.40.20">
    <property type="match status" value="1"/>
</dbReference>
<dbReference type="Gene3D" id="1.10.40.90">
    <property type="match status" value="1"/>
</dbReference>
<dbReference type="InterPro" id="IPR007080">
    <property type="entry name" value="RNA_pol_Rpb1_1"/>
</dbReference>
<dbReference type="InterPro" id="IPR006592">
    <property type="entry name" value="RNA_pol_N"/>
</dbReference>
<dbReference type="GO" id="GO:0000428">
    <property type="term" value="C:DNA-directed RNA polymerase complex"/>
    <property type="evidence" value="ECO:0007669"/>
    <property type="project" value="UniProtKB-KW"/>
</dbReference>
<feature type="binding site" evidence="9">
    <location>
        <position position="1639"/>
    </location>
    <ligand>
        <name>Mg(2+)</name>
        <dbReference type="ChEBI" id="CHEBI:18420"/>
    </ligand>
</feature>
<dbReference type="InterPro" id="IPR000722">
    <property type="entry name" value="RNA_pol_asu"/>
</dbReference>
<accession>A0A140HAL9</accession>
<feature type="compositionally biased region" description="Basic and acidic residues" evidence="11">
    <location>
        <begin position="83"/>
        <end position="98"/>
    </location>
</feature>
<dbReference type="Pfam" id="PF04983">
    <property type="entry name" value="RNA_pol_Rpb1_3"/>
    <property type="match status" value="1"/>
</dbReference>
<dbReference type="EC" id="2.7.7.6" evidence="9"/>
<evidence type="ECO:0000256" key="8">
    <source>
        <dbReference type="ARBA" id="ARBA00048552"/>
    </source>
</evidence>
<dbReference type="PANTHER" id="PTHR19376">
    <property type="entry name" value="DNA-DIRECTED RNA POLYMERASE"/>
    <property type="match status" value="1"/>
</dbReference>
<evidence type="ECO:0000256" key="2">
    <source>
        <dbReference type="ARBA" id="ARBA00007207"/>
    </source>
</evidence>
<dbReference type="InterPro" id="IPR044893">
    <property type="entry name" value="RNA_pol_Rpb1_clamp_domain"/>
</dbReference>
<feature type="binding site" evidence="9">
    <location>
        <position position="184"/>
    </location>
    <ligand>
        <name>Zn(2+)</name>
        <dbReference type="ChEBI" id="CHEBI:29105"/>
    </ligand>
</feature>
<keyword evidence="6 9" id="KW-0548">Nucleotidyltransferase</keyword>
<keyword evidence="9" id="KW-0460">Magnesium</keyword>
<dbReference type="GO" id="GO:0003899">
    <property type="term" value="F:DNA-directed RNA polymerase activity"/>
    <property type="evidence" value="ECO:0007669"/>
    <property type="project" value="UniProtKB-UniRule"/>
</dbReference>
<feature type="binding site" evidence="9">
    <location>
        <position position="244"/>
    </location>
    <ligand>
        <name>Zn(2+)</name>
        <dbReference type="ChEBI" id="CHEBI:29105"/>
    </ligand>
</feature>
<dbReference type="SUPFAM" id="SSF64484">
    <property type="entry name" value="beta and beta-prime subunits of DNA dependent RNA-polymerase"/>
    <property type="match status" value="2"/>
</dbReference>
<reference evidence="13" key="1">
    <citation type="submission" date="2015-06" db="EMBL/GenBank/DDBJ databases">
        <title>Chloroplast phylogenomic data from the green algal order Sphaeropleales (Chlorophyceae, Chlorophyta) reveal complex patterns of sequence evolution.</title>
        <authorList>
            <person name="Fucikova K."/>
            <person name="Lewis P.O."/>
            <person name="Lewis L.A."/>
        </authorList>
    </citation>
    <scope>NUCLEOTIDE SEQUENCE</scope>
    <source>
        <strain evidence="13">UTEX 66</strain>
    </source>
</reference>
<feature type="binding site" evidence="9">
    <location>
        <position position="1637"/>
    </location>
    <ligand>
        <name>Mg(2+)</name>
        <dbReference type="ChEBI" id="CHEBI:18420"/>
    </ligand>
</feature>
<name>A0A140HAL9_9CHLO</name>
<evidence type="ECO:0000256" key="4">
    <source>
        <dbReference type="ARBA" id="ARBA00022640"/>
    </source>
</evidence>
<dbReference type="Gene3D" id="4.10.860.120">
    <property type="entry name" value="RNA polymerase II, clamp domain"/>
    <property type="match status" value="1"/>
</dbReference>
<evidence type="ECO:0000256" key="11">
    <source>
        <dbReference type="SAM" id="MobiDB-lite"/>
    </source>
</evidence>
<evidence type="ECO:0000256" key="3">
    <source>
        <dbReference type="ARBA" id="ARBA00022478"/>
    </source>
</evidence>